<dbReference type="AlphaFoldDB" id="A0A1T4X9X6"/>
<name>A0A1T4X9X6_9BACT</name>
<dbReference type="GO" id="GO:0015668">
    <property type="term" value="F:type III site-specific deoxyribonuclease activity"/>
    <property type="evidence" value="ECO:0007669"/>
    <property type="project" value="InterPro"/>
</dbReference>
<dbReference type="InterPro" id="IPR006935">
    <property type="entry name" value="Helicase/UvrB_N"/>
</dbReference>
<dbReference type="SUPFAM" id="SSF52540">
    <property type="entry name" value="P-loop containing nucleoside triphosphate hydrolases"/>
    <property type="match status" value="2"/>
</dbReference>
<feature type="domain" description="Helicase/UvrB N-terminal" evidence="1">
    <location>
        <begin position="11"/>
        <end position="265"/>
    </location>
</feature>
<dbReference type="Proteomes" id="UP000190774">
    <property type="component" value="Unassembled WGS sequence"/>
</dbReference>
<dbReference type="PANTHER" id="PTHR47396">
    <property type="entry name" value="TYPE I RESTRICTION ENZYME ECOKI R PROTEIN"/>
    <property type="match status" value="1"/>
</dbReference>
<evidence type="ECO:0000313" key="3">
    <source>
        <dbReference type="EMBL" id="SKA85701.1"/>
    </source>
</evidence>
<dbReference type="Pfam" id="PF19778">
    <property type="entry name" value="RE_endonuc"/>
    <property type="match status" value="1"/>
</dbReference>
<dbReference type="GO" id="GO:0003677">
    <property type="term" value="F:DNA binding"/>
    <property type="evidence" value="ECO:0007669"/>
    <property type="project" value="InterPro"/>
</dbReference>
<accession>A0A1T4X9X6</accession>
<dbReference type="InterPro" id="IPR045572">
    <property type="entry name" value="RE_endonuc_C"/>
</dbReference>
<organism evidence="3 4">
    <name type="scientific">Prosthecobacter debontii</name>
    <dbReference type="NCBI Taxonomy" id="48467"/>
    <lineage>
        <taxon>Bacteria</taxon>
        <taxon>Pseudomonadati</taxon>
        <taxon>Verrucomicrobiota</taxon>
        <taxon>Verrucomicrobiia</taxon>
        <taxon>Verrucomicrobiales</taxon>
        <taxon>Verrucomicrobiaceae</taxon>
        <taxon>Prosthecobacter</taxon>
    </lineage>
</organism>
<evidence type="ECO:0000313" key="4">
    <source>
        <dbReference type="Proteomes" id="UP000190774"/>
    </source>
</evidence>
<proteinExistence type="predicted"/>
<dbReference type="EMBL" id="FUYE01000003">
    <property type="protein sequence ID" value="SKA85701.1"/>
    <property type="molecule type" value="Genomic_DNA"/>
</dbReference>
<sequence length="977" mass="110820">MKLQFDAKQEYQRQAVEAVVNLFDGQPLAQGDFEIAFSTEGQALFSGQTQTELGVGNRLLLDRETLLKNLQEVQVQNDLDTDSALLPVTGEASAPLNFSVEMETGTGKTYVYLRTIFELNKTYGFKKFIIVVPSVAIREGVLKNLEITNDHFRALYNNVPAEHFVYDAKRVNRLRQFALSNQIQILVINIDAFRKNFTGTADENKSNVIYKESDKLSGRQPIEFVQATNPIVIIDEPQSVDGTEKAQEAIRALNPLCTLRYSATHRNPYNLVHKLDPIRAYELRLVKQIIVASVTGDGAQNEAYVKLLKVDNTKGIKAQVEIDVQQADGPKRKKVAVKHGDDLHIKSNERAQYASGYEITEINAEPGNEFIQFSSGKRVSLGAELGGIRDDLWRVQIEKTVRKHLEKEKQLQGRGIKVLSLFFIDKVANYRAYDGQGQPVKGKFALAFEEAYKRLTSEGPLKDLLPWPVEQLHNGYFAQDKKGILKDTNGSTQADDDVYNLIMKEKERLLAADEPLRFIFSHSALREGWDNPNVFQICTLNETQSATKKRQEIGRGLRLPVNQEGERVFDENINKLIVVANESYEDFARTLQTEYEVDCGVTFGKVPKLAFAKLQVLEGDETKPLGRDASEVIWSSLVAKGILDDKGKILPAFNPKAPGFDLGLPAEHASHRAEIIEVLASYQIERHIKRDEDGKPLVFKKALALDPEFQELWKRIKSKTTYSVEYSTEVLVKNASAAIKEMERVQPVRIRYTEAGLGLENKGVTSTVLRESGETVEYRGALPDIIAYLQGETELTRATLARILKESGRLAEFLVNPQKFMDQVASILKRELNRLIIDGIKYERISDEEFSMRLFEEEEIVGYLHNRLEVQKSVYDAVVYDSEVEREFAEKLDKREDVKLFVKLPHWFLIETPIGKYNPDWAILKHDDSILYLVRETKGTKDFEKLRNSEAEKIRCGRRHFEALSVDFSVVTSASEI</sequence>
<dbReference type="PANTHER" id="PTHR47396:SF1">
    <property type="entry name" value="ATP-DEPENDENT HELICASE IRC3-RELATED"/>
    <property type="match status" value="1"/>
</dbReference>
<evidence type="ECO:0000259" key="1">
    <source>
        <dbReference type="Pfam" id="PF04851"/>
    </source>
</evidence>
<dbReference type="InterPro" id="IPR027417">
    <property type="entry name" value="P-loop_NTPase"/>
</dbReference>
<protein>
    <submittedName>
        <fullName evidence="3">Type III restriction enzyme</fullName>
    </submittedName>
</protein>
<dbReference type="OrthoDB" id="9804145at2"/>
<dbReference type="Gene3D" id="3.40.50.300">
    <property type="entry name" value="P-loop containing nucleotide triphosphate hydrolases"/>
    <property type="match status" value="2"/>
</dbReference>
<reference evidence="4" key="1">
    <citation type="submission" date="2017-02" db="EMBL/GenBank/DDBJ databases">
        <authorList>
            <person name="Varghese N."/>
            <person name="Submissions S."/>
        </authorList>
    </citation>
    <scope>NUCLEOTIDE SEQUENCE [LARGE SCALE GENOMIC DNA]</scope>
    <source>
        <strain evidence="4">ATCC 700200</strain>
    </source>
</reference>
<dbReference type="Pfam" id="PF04851">
    <property type="entry name" value="ResIII"/>
    <property type="match status" value="1"/>
</dbReference>
<dbReference type="GO" id="GO:0005829">
    <property type="term" value="C:cytosol"/>
    <property type="evidence" value="ECO:0007669"/>
    <property type="project" value="TreeGrafter"/>
</dbReference>
<dbReference type="GO" id="GO:0005524">
    <property type="term" value="F:ATP binding"/>
    <property type="evidence" value="ECO:0007669"/>
    <property type="project" value="InterPro"/>
</dbReference>
<keyword evidence="4" id="KW-1185">Reference proteome</keyword>
<evidence type="ECO:0000259" key="2">
    <source>
        <dbReference type="Pfam" id="PF19778"/>
    </source>
</evidence>
<dbReference type="RefSeq" id="WP_078812390.1">
    <property type="nucleotide sequence ID" value="NZ_FUYE01000003.1"/>
</dbReference>
<dbReference type="STRING" id="48467.SAMN02745166_01189"/>
<dbReference type="InterPro" id="IPR050742">
    <property type="entry name" value="Helicase_Restrict-Modif_Enz"/>
</dbReference>
<gene>
    <name evidence="3" type="ORF">SAMN02745166_01189</name>
</gene>
<feature type="domain" description="Type III restriction enzyme C-terminal endonuclease" evidence="2">
    <location>
        <begin position="871"/>
        <end position="972"/>
    </location>
</feature>